<keyword evidence="4" id="KW-0653">Protein transport</keyword>
<protein>
    <recommendedName>
        <fullName evidence="4">Exocyst subunit Exo70 family protein</fullName>
    </recommendedName>
</protein>
<dbReference type="KEGG" id="smo:SELMODRAFT_87112"/>
<name>D8R8P2_SELML</name>
<comment type="function">
    <text evidence="4">Component of the exocyst complex.</text>
</comment>
<dbReference type="PANTHER" id="PTHR12542">
    <property type="entry name" value="EXOCYST COMPLEX PROTEIN EXO70"/>
    <property type="match status" value="1"/>
</dbReference>
<dbReference type="STRING" id="88036.D8R8P2"/>
<organism evidence="7">
    <name type="scientific">Selaginella moellendorffii</name>
    <name type="common">Spikemoss</name>
    <dbReference type="NCBI Taxonomy" id="88036"/>
    <lineage>
        <taxon>Eukaryota</taxon>
        <taxon>Viridiplantae</taxon>
        <taxon>Streptophyta</taxon>
        <taxon>Embryophyta</taxon>
        <taxon>Tracheophyta</taxon>
        <taxon>Lycopodiopsida</taxon>
        <taxon>Selaginellales</taxon>
        <taxon>Selaginellaceae</taxon>
        <taxon>Selaginella</taxon>
    </lineage>
</organism>
<evidence type="ECO:0000256" key="4">
    <source>
        <dbReference type="RuleBase" id="RU365026"/>
    </source>
</evidence>
<comment type="similarity">
    <text evidence="1 4">Belongs to the EXO70 family.</text>
</comment>
<evidence type="ECO:0000256" key="3">
    <source>
        <dbReference type="ARBA" id="ARBA00022483"/>
    </source>
</evidence>
<gene>
    <name evidence="6" type="ORF">SELMODRAFT_87112</name>
</gene>
<dbReference type="GO" id="GO:0000145">
    <property type="term" value="C:exocyst"/>
    <property type="evidence" value="ECO:0000318"/>
    <property type="project" value="GO_Central"/>
</dbReference>
<evidence type="ECO:0000313" key="7">
    <source>
        <dbReference type="Proteomes" id="UP000001514"/>
    </source>
</evidence>
<dbReference type="AlphaFoldDB" id="D8R8P2"/>
<dbReference type="HOGENOM" id="CLU_010236_2_0_1"/>
<dbReference type="GO" id="GO:0005546">
    <property type="term" value="F:phosphatidylinositol-4,5-bisphosphate binding"/>
    <property type="evidence" value="ECO:0007669"/>
    <property type="project" value="InterPro"/>
</dbReference>
<proteinExistence type="inferred from homology"/>
<dbReference type="PANTHER" id="PTHR12542:SF41">
    <property type="entry name" value="EXOCYST COMPLEX COMPONENT 7"/>
    <property type="match status" value="1"/>
</dbReference>
<dbReference type="InterPro" id="IPR004140">
    <property type="entry name" value="Exo70"/>
</dbReference>
<dbReference type="InterPro" id="IPR016159">
    <property type="entry name" value="Cullin_repeat-like_dom_sf"/>
</dbReference>
<evidence type="ECO:0000256" key="2">
    <source>
        <dbReference type="ARBA" id="ARBA00022448"/>
    </source>
</evidence>
<dbReference type="InterPro" id="IPR046364">
    <property type="entry name" value="Exo70_C"/>
</dbReference>
<dbReference type="GO" id="GO:0006887">
    <property type="term" value="P:exocytosis"/>
    <property type="evidence" value="ECO:0000318"/>
    <property type="project" value="GO_Central"/>
</dbReference>
<dbReference type="eggNOG" id="KOG2344">
    <property type="taxonomic scope" value="Eukaryota"/>
</dbReference>
<dbReference type="Gramene" id="EFJ31732">
    <property type="protein sequence ID" value="EFJ31732"/>
    <property type="gene ID" value="SELMODRAFT_87112"/>
</dbReference>
<dbReference type="SUPFAM" id="SSF74788">
    <property type="entry name" value="Cullin repeat-like"/>
    <property type="match status" value="1"/>
</dbReference>
<dbReference type="Proteomes" id="UP000001514">
    <property type="component" value="Unassembled WGS sequence"/>
</dbReference>
<reference evidence="6 7" key="1">
    <citation type="journal article" date="2011" name="Science">
        <title>The Selaginella genome identifies genetic changes associated with the evolution of vascular plants.</title>
        <authorList>
            <person name="Banks J.A."/>
            <person name="Nishiyama T."/>
            <person name="Hasebe M."/>
            <person name="Bowman J.L."/>
            <person name="Gribskov M."/>
            <person name="dePamphilis C."/>
            <person name="Albert V.A."/>
            <person name="Aono N."/>
            <person name="Aoyama T."/>
            <person name="Ambrose B.A."/>
            <person name="Ashton N.W."/>
            <person name="Axtell M.J."/>
            <person name="Barker E."/>
            <person name="Barker M.S."/>
            <person name="Bennetzen J.L."/>
            <person name="Bonawitz N.D."/>
            <person name="Chapple C."/>
            <person name="Cheng C."/>
            <person name="Correa L.G."/>
            <person name="Dacre M."/>
            <person name="DeBarry J."/>
            <person name="Dreyer I."/>
            <person name="Elias M."/>
            <person name="Engstrom E.M."/>
            <person name="Estelle M."/>
            <person name="Feng L."/>
            <person name="Finet C."/>
            <person name="Floyd S.K."/>
            <person name="Frommer W.B."/>
            <person name="Fujita T."/>
            <person name="Gramzow L."/>
            <person name="Gutensohn M."/>
            <person name="Harholt J."/>
            <person name="Hattori M."/>
            <person name="Heyl A."/>
            <person name="Hirai T."/>
            <person name="Hiwatashi Y."/>
            <person name="Ishikawa M."/>
            <person name="Iwata M."/>
            <person name="Karol K.G."/>
            <person name="Koehler B."/>
            <person name="Kolukisaoglu U."/>
            <person name="Kubo M."/>
            <person name="Kurata T."/>
            <person name="Lalonde S."/>
            <person name="Li K."/>
            <person name="Li Y."/>
            <person name="Litt A."/>
            <person name="Lyons E."/>
            <person name="Manning G."/>
            <person name="Maruyama T."/>
            <person name="Michael T.P."/>
            <person name="Mikami K."/>
            <person name="Miyazaki S."/>
            <person name="Morinaga S."/>
            <person name="Murata T."/>
            <person name="Mueller-Roeber B."/>
            <person name="Nelson D.R."/>
            <person name="Obara M."/>
            <person name="Oguri Y."/>
            <person name="Olmstead R.G."/>
            <person name="Onodera N."/>
            <person name="Petersen B.L."/>
            <person name="Pils B."/>
            <person name="Prigge M."/>
            <person name="Rensing S.A."/>
            <person name="Riano-Pachon D.M."/>
            <person name="Roberts A.W."/>
            <person name="Sato Y."/>
            <person name="Scheller H.V."/>
            <person name="Schulz B."/>
            <person name="Schulz C."/>
            <person name="Shakirov E.V."/>
            <person name="Shibagaki N."/>
            <person name="Shinohara N."/>
            <person name="Shippen D.E."/>
            <person name="Soerensen I."/>
            <person name="Sotooka R."/>
            <person name="Sugimoto N."/>
            <person name="Sugita M."/>
            <person name="Sumikawa N."/>
            <person name="Tanurdzic M."/>
            <person name="Theissen G."/>
            <person name="Ulvskov P."/>
            <person name="Wakazuki S."/>
            <person name="Weng J.K."/>
            <person name="Willats W.W."/>
            <person name="Wipf D."/>
            <person name="Wolf P.G."/>
            <person name="Yang L."/>
            <person name="Zimmer A.D."/>
            <person name="Zhu Q."/>
            <person name="Mitros T."/>
            <person name="Hellsten U."/>
            <person name="Loque D."/>
            <person name="Otillar R."/>
            <person name="Salamov A."/>
            <person name="Schmutz J."/>
            <person name="Shapiro H."/>
            <person name="Lindquist E."/>
            <person name="Lucas S."/>
            <person name="Rokhsar D."/>
            <person name="Grigoriev I.V."/>
        </authorList>
    </citation>
    <scope>NUCLEOTIDE SEQUENCE [LARGE SCALE GENOMIC DNA]</scope>
</reference>
<sequence>MSSGGDLNQVVARAQLVRESLIKSQGITDQMLRILGSFDQRLSALQTTMRPTQVRTHAIRNVHDNIDQTINAAETILTQFDVSRQVEPKIVEGPLDDISTYLGAVDQLKTNVDFFNFHRSFQTSDAAFKHARNLLLKAMTKLEDKFREHLTQHSKPVDPAELLRTLPSSMRLQNAFGASGETLMIEKVVHAGSGADRAKVEETLPLTLPVVIAPKAVPQLADMAQRMINASHHEQCIEAYREVRSSFLEDSLRKLGVESMTKEDVQKMQWEVLESKIGIWIQSMKVSVKLLFAAERKTCDQVFYRLEPHREECIVALLEPNFNLLASFGEAVAKSKRSPEKLFVLLDMYETMRDLLPEIDIIFSGEATAPLRESAALLTSKLSLAAQETFDEFLEAVEKDATKTPVQDGTVHPLTSYVINYVKFLFDYQKTIRQLYKESDDLDKKESHIGQNTLKIMAALQTNLDVKAKHYKDPALLSLFLMNNIHYIVRSVKKSEAKDLLGDEWIQIHRRIVQQHASAYQRTSWVKALQCLTAQGLSSSSLGAPASSAEAGSGVSRSILKERQGNVFTKLMFLFFFFPRFKTFNQLFEDMHQKQSQWSIPDAELREAVRLAVAEVLLPAYRNFLKRYGPALEGGKNPHKYIKYTPEDLEKLLADFFEGKARKSQLFQS</sequence>
<keyword evidence="2 4" id="KW-0813">Transport</keyword>
<evidence type="ECO:0000259" key="5">
    <source>
        <dbReference type="Pfam" id="PF03081"/>
    </source>
</evidence>
<dbReference type="OMA" id="QARTHII"/>
<feature type="domain" description="Exocyst complex subunit Exo70 C-terminal" evidence="5">
    <location>
        <begin position="280"/>
        <end position="655"/>
    </location>
</feature>
<keyword evidence="7" id="KW-1185">Reference proteome</keyword>
<keyword evidence="3 4" id="KW-0268">Exocytosis</keyword>
<dbReference type="EMBL" id="GL377573">
    <property type="protein sequence ID" value="EFJ31732.1"/>
    <property type="molecule type" value="Genomic_DNA"/>
</dbReference>
<accession>D8R8P2</accession>
<evidence type="ECO:0000313" key="6">
    <source>
        <dbReference type="EMBL" id="EFJ31732.1"/>
    </source>
</evidence>
<dbReference type="InParanoid" id="D8R8P2"/>
<dbReference type="GO" id="GO:0015031">
    <property type="term" value="P:protein transport"/>
    <property type="evidence" value="ECO:0007669"/>
    <property type="project" value="UniProtKB-KW"/>
</dbReference>
<dbReference type="Pfam" id="PF20669">
    <property type="entry name" value="Exo70_N"/>
    <property type="match status" value="1"/>
</dbReference>
<dbReference type="Pfam" id="PF03081">
    <property type="entry name" value="Exo70_C"/>
    <property type="match status" value="1"/>
</dbReference>
<evidence type="ECO:0000256" key="1">
    <source>
        <dbReference type="ARBA" id="ARBA00006756"/>
    </source>
</evidence>
<dbReference type="Gene3D" id="1.20.1280.170">
    <property type="entry name" value="Exocyst complex component Exo70"/>
    <property type="match status" value="1"/>
</dbReference>